<keyword evidence="2" id="KW-0677">Repeat</keyword>
<dbReference type="InterPro" id="IPR032675">
    <property type="entry name" value="LRR_dom_sf"/>
</dbReference>
<dbReference type="InterPro" id="IPR001611">
    <property type="entry name" value="Leu-rich_rpt"/>
</dbReference>
<evidence type="ECO:0000313" key="5">
    <source>
        <dbReference type="Proteomes" id="UP001295684"/>
    </source>
</evidence>
<dbReference type="SUPFAM" id="SSF52058">
    <property type="entry name" value="L domain-like"/>
    <property type="match status" value="1"/>
</dbReference>
<dbReference type="PROSITE" id="PS51450">
    <property type="entry name" value="LRR"/>
    <property type="match status" value="2"/>
</dbReference>
<dbReference type="Pfam" id="PF14580">
    <property type="entry name" value="LRR_9"/>
    <property type="match status" value="1"/>
</dbReference>
<dbReference type="PANTHER" id="PTHR18849">
    <property type="entry name" value="LEUCINE RICH REPEAT PROTEIN"/>
    <property type="match status" value="1"/>
</dbReference>
<evidence type="ECO:0000256" key="2">
    <source>
        <dbReference type="ARBA" id="ARBA00022737"/>
    </source>
</evidence>
<dbReference type="AlphaFoldDB" id="A0AAD1XHX0"/>
<dbReference type="Proteomes" id="UP001295684">
    <property type="component" value="Unassembled WGS sequence"/>
</dbReference>
<evidence type="ECO:0000313" key="4">
    <source>
        <dbReference type="EMBL" id="CAI2372993.1"/>
    </source>
</evidence>
<dbReference type="EMBL" id="CAMPGE010014315">
    <property type="protein sequence ID" value="CAI2372993.1"/>
    <property type="molecule type" value="Genomic_DNA"/>
</dbReference>
<sequence>MGKKLNVQLIQMRCKTDRLEEIDKINLWGNDLEEVSIIRQMHSVKVVSLALNKLQTLEDFAYCPNLTDLLLRKNEISDLREVNYLSNCPNLEVLWLAENPIAAIPNYRMYVLKVLPNLRKLDEVEVTPEEVEVAASMNFDDDDLGVPDSKPQRFDAPPTQPASEDFEQNDGYNYESPKKPPSYEMNEPNIAAPHQPVQRSPPMPNYEDNKQPSYSPMNEVPQAQHQPQNPGSKPVYWSKGPTGGEMYGEGGKFPSYEIPQRPQTGNPYSRETPPLRYGMNDTGNYFPPMQQPRLMHAHSTPLNAGPAKPGPNGGKYKNENILCAVLVLLKELEENELELVKRDIDKKLNLKKLM</sequence>
<organism evidence="4 5">
    <name type="scientific">Euplotes crassus</name>
    <dbReference type="NCBI Taxonomy" id="5936"/>
    <lineage>
        <taxon>Eukaryota</taxon>
        <taxon>Sar</taxon>
        <taxon>Alveolata</taxon>
        <taxon>Ciliophora</taxon>
        <taxon>Intramacronucleata</taxon>
        <taxon>Spirotrichea</taxon>
        <taxon>Hypotrichia</taxon>
        <taxon>Euplotida</taxon>
        <taxon>Euplotidae</taxon>
        <taxon>Moneuplotes</taxon>
    </lineage>
</organism>
<reference evidence="4" key="1">
    <citation type="submission" date="2023-07" db="EMBL/GenBank/DDBJ databases">
        <authorList>
            <consortium name="AG Swart"/>
            <person name="Singh M."/>
            <person name="Singh A."/>
            <person name="Seah K."/>
            <person name="Emmerich C."/>
        </authorList>
    </citation>
    <scope>NUCLEOTIDE SEQUENCE</scope>
    <source>
        <strain evidence="4">DP1</strain>
    </source>
</reference>
<accession>A0AAD1XHX0</accession>
<evidence type="ECO:0000256" key="3">
    <source>
        <dbReference type="SAM" id="MobiDB-lite"/>
    </source>
</evidence>
<name>A0AAD1XHX0_EUPCR</name>
<protein>
    <submittedName>
        <fullName evidence="4">Uncharacterized protein</fullName>
    </submittedName>
</protein>
<dbReference type="Gene3D" id="3.80.10.10">
    <property type="entry name" value="Ribonuclease Inhibitor"/>
    <property type="match status" value="1"/>
</dbReference>
<feature type="compositionally biased region" description="Polar residues" evidence="3">
    <location>
        <begin position="211"/>
        <end position="231"/>
    </location>
</feature>
<comment type="caution">
    <text evidence="4">The sequence shown here is derived from an EMBL/GenBank/DDBJ whole genome shotgun (WGS) entry which is preliminary data.</text>
</comment>
<keyword evidence="1" id="KW-0433">Leucine-rich repeat</keyword>
<proteinExistence type="predicted"/>
<dbReference type="PANTHER" id="PTHR18849:SF0">
    <property type="entry name" value="CILIA- AND FLAGELLA-ASSOCIATED PROTEIN 410-RELATED"/>
    <property type="match status" value="1"/>
</dbReference>
<gene>
    <name evidence="4" type="ORF">ECRASSUSDP1_LOCUS14330</name>
</gene>
<keyword evidence="5" id="KW-1185">Reference proteome</keyword>
<feature type="region of interest" description="Disordered" evidence="3">
    <location>
        <begin position="135"/>
        <end position="234"/>
    </location>
</feature>
<evidence type="ECO:0000256" key="1">
    <source>
        <dbReference type="ARBA" id="ARBA00022614"/>
    </source>
</evidence>
<dbReference type="GO" id="GO:0007010">
    <property type="term" value="P:cytoskeleton organization"/>
    <property type="evidence" value="ECO:0007669"/>
    <property type="project" value="TreeGrafter"/>
</dbReference>